<evidence type="ECO:0000313" key="1">
    <source>
        <dbReference type="EMBL" id="SAL17587.1"/>
    </source>
</evidence>
<dbReference type="EMBL" id="FCNY02000002">
    <property type="protein sequence ID" value="SAL17587.1"/>
    <property type="molecule type" value="Genomic_DNA"/>
</dbReference>
<accession>A0A158FCX7</accession>
<keyword evidence="2" id="KW-1185">Reference proteome</keyword>
<reference evidence="2" key="1">
    <citation type="submission" date="2016-01" db="EMBL/GenBank/DDBJ databases">
        <authorList>
            <person name="Peeters C."/>
        </authorList>
    </citation>
    <scope>NUCLEOTIDE SEQUENCE [LARGE SCALE GENOMIC DNA]</scope>
</reference>
<evidence type="ECO:0000313" key="2">
    <source>
        <dbReference type="Proteomes" id="UP000054740"/>
    </source>
</evidence>
<dbReference type="Proteomes" id="UP000054740">
    <property type="component" value="Unassembled WGS sequence"/>
</dbReference>
<proteinExistence type="predicted"/>
<name>A0A158FCX7_CABCO</name>
<gene>
    <name evidence="1" type="ORF">AWB70_00750</name>
</gene>
<organism evidence="1 2">
    <name type="scientific">Caballeronia cordobensis</name>
    <name type="common">Burkholderia cordobensis</name>
    <dbReference type="NCBI Taxonomy" id="1353886"/>
    <lineage>
        <taxon>Bacteria</taxon>
        <taxon>Pseudomonadati</taxon>
        <taxon>Pseudomonadota</taxon>
        <taxon>Betaproteobacteria</taxon>
        <taxon>Burkholderiales</taxon>
        <taxon>Burkholderiaceae</taxon>
        <taxon>Caballeronia</taxon>
    </lineage>
</organism>
<protein>
    <submittedName>
        <fullName evidence="1">Uncharacterized protein</fullName>
    </submittedName>
</protein>
<sequence length="121" mass="13611">MRVCPYQVSPNRAAIGVMNPFPDIKPQGAFSALLADQDLTHLELVLRRSLSCDLGGPLLPPSYWRARLASIMRQSHLSHTQIQTVHRLYLYIDAFEAAGRAREEELSRERARVASEKSHSA</sequence>
<dbReference type="AlphaFoldDB" id="A0A158FCX7"/>